<keyword evidence="1" id="KW-1185">Reference proteome</keyword>
<evidence type="ECO:0000313" key="1">
    <source>
        <dbReference type="Proteomes" id="UP000050795"/>
    </source>
</evidence>
<evidence type="ECO:0000313" key="2">
    <source>
        <dbReference type="WBParaSite" id="TREG1_109170.1"/>
    </source>
</evidence>
<dbReference type="WBParaSite" id="TREG1_109170.1">
    <property type="protein sequence ID" value="TREG1_109170.1"/>
    <property type="gene ID" value="TREG1_109170"/>
</dbReference>
<dbReference type="AlphaFoldDB" id="A0AA85INQ5"/>
<accession>A0AA85INQ5</accession>
<proteinExistence type="predicted"/>
<organism evidence="1 2">
    <name type="scientific">Trichobilharzia regenti</name>
    <name type="common">Nasal bird schistosome</name>
    <dbReference type="NCBI Taxonomy" id="157069"/>
    <lineage>
        <taxon>Eukaryota</taxon>
        <taxon>Metazoa</taxon>
        <taxon>Spiralia</taxon>
        <taxon>Lophotrochozoa</taxon>
        <taxon>Platyhelminthes</taxon>
        <taxon>Trematoda</taxon>
        <taxon>Digenea</taxon>
        <taxon>Strigeidida</taxon>
        <taxon>Schistosomatoidea</taxon>
        <taxon>Schistosomatidae</taxon>
        <taxon>Trichobilharzia</taxon>
    </lineage>
</organism>
<reference evidence="1" key="1">
    <citation type="submission" date="2022-06" db="EMBL/GenBank/DDBJ databases">
        <authorList>
            <person name="Berger JAMES D."/>
            <person name="Berger JAMES D."/>
        </authorList>
    </citation>
    <scope>NUCLEOTIDE SEQUENCE [LARGE SCALE GENOMIC DNA]</scope>
</reference>
<protein>
    <submittedName>
        <fullName evidence="2">Uncharacterized protein</fullName>
    </submittedName>
</protein>
<dbReference type="Proteomes" id="UP000050795">
    <property type="component" value="Unassembled WGS sequence"/>
</dbReference>
<sequence length="305" mass="34375">MDLGFSTLINNKNAMYLHNSHPIELNNPSTSPYPLAGPFMYNNAYHNFPTMNELNTSSNRTDHSPTSEQITTTITTQPLERILSQYNYPHQSFHQTFGNEAVKCTKTSEQMNSNPTTPCDLRIEVGENVTNATESIQNPQTRLDNNGNNNNNTNSWHKLNSSHPMFPYHASQVDNDTSSSTYNNNMNKYINNTSRYYDQYLCNSIFPPYAYGGSFPTSYPTSNMLSSNTSSPVLPPAPSHPQQYLDEYYRQQMGIDAGIPNTKQLPLMTNRTTLLPSQFNSNPFLNISLLAVILHKITIVVLLAL</sequence>
<name>A0AA85INQ5_TRIRE</name>
<reference evidence="2" key="2">
    <citation type="submission" date="2023-11" db="UniProtKB">
        <authorList>
            <consortium name="WormBaseParasite"/>
        </authorList>
    </citation>
    <scope>IDENTIFICATION</scope>
</reference>